<feature type="domain" description="RNA-binding S4" evidence="10">
    <location>
        <begin position="15"/>
        <end position="74"/>
    </location>
</feature>
<dbReference type="Pfam" id="PF01479">
    <property type="entry name" value="S4"/>
    <property type="match status" value="1"/>
</dbReference>
<comment type="similarity">
    <text evidence="3 9">Belongs to the pseudouridine synthase RluA family.</text>
</comment>
<evidence type="ECO:0000256" key="5">
    <source>
        <dbReference type="ARBA" id="ARBA00022884"/>
    </source>
</evidence>
<dbReference type="AlphaFoldDB" id="A0A656HBU2"/>
<evidence type="ECO:0000256" key="2">
    <source>
        <dbReference type="ARBA" id="ARBA00002876"/>
    </source>
</evidence>
<dbReference type="PROSITE" id="PS50889">
    <property type="entry name" value="S4"/>
    <property type="match status" value="1"/>
</dbReference>
<dbReference type="RefSeq" id="WP_002707405.1">
    <property type="nucleotide sequence ID" value="NZ_JH651384.1"/>
</dbReference>
<evidence type="ECO:0000256" key="8">
    <source>
        <dbReference type="PROSITE-ProRule" id="PRU00182"/>
    </source>
</evidence>
<evidence type="ECO:0000313" key="12">
    <source>
        <dbReference type="Proteomes" id="UP000005317"/>
    </source>
</evidence>
<dbReference type="InterPro" id="IPR050188">
    <property type="entry name" value="RluA_PseudoU_synthase"/>
</dbReference>
<comment type="function">
    <text evidence="2">Responsible for synthesis of pseudouridine from uracil at positions 955, 2504 and 2580 in 23S ribosomal RNA.</text>
</comment>
<dbReference type="Pfam" id="PF00849">
    <property type="entry name" value="PseudoU_synth_2"/>
    <property type="match status" value="1"/>
</dbReference>
<evidence type="ECO:0000256" key="7">
    <source>
        <dbReference type="PIRSR" id="PIRSR606225-1"/>
    </source>
</evidence>
<name>A0A656HBU2_THINJ</name>
<dbReference type="InterPro" id="IPR002942">
    <property type="entry name" value="S4_RNA-bd"/>
</dbReference>
<reference evidence="12" key="1">
    <citation type="journal article" date="2011" name="Stand. Genomic Sci.">
        <title>Genome sequence of the filamentous, gliding Thiothrix nivea neotype strain (JP2(T)).</title>
        <authorList>
            <person name="Lapidus A."/>
            <person name="Nolan M."/>
            <person name="Lucas S."/>
            <person name="Glavina Del Rio T."/>
            <person name="Tice H."/>
            <person name="Cheng J.F."/>
            <person name="Tapia R."/>
            <person name="Han C."/>
            <person name="Goodwin L."/>
            <person name="Pitluck S."/>
            <person name="Liolios K."/>
            <person name="Pagani I."/>
            <person name="Ivanova N."/>
            <person name="Huntemann M."/>
            <person name="Mavromatis K."/>
            <person name="Mikhailova N."/>
            <person name="Pati A."/>
            <person name="Chen A."/>
            <person name="Palaniappan K."/>
            <person name="Land M."/>
            <person name="Brambilla E.M."/>
            <person name="Rohde M."/>
            <person name="Abt B."/>
            <person name="Verbarg S."/>
            <person name="Goker M."/>
            <person name="Bristow J."/>
            <person name="Eisen J.A."/>
            <person name="Markowitz V."/>
            <person name="Hugenholtz P."/>
            <person name="Kyrpides N.C."/>
            <person name="Klenk H.P."/>
            <person name="Woyke T."/>
        </authorList>
    </citation>
    <scope>NUCLEOTIDE SEQUENCE [LARGE SCALE GENOMIC DNA]</scope>
    <source>
        <strain evidence="12">ATCC 35100 / DSM 5205 / JP2</strain>
    </source>
</reference>
<evidence type="ECO:0000256" key="1">
    <source>
        <dbReference type="ARBA" id="ARBA00000381"/>
    </source>
</evidence>
<evidence type="ECO:0000256" key="3">
    <source>
        <dbReference type="ARBA" id="ARBA00010876"/>
    </source>
</evidence>
<organism evidence="11 12">
    <name type="scientific">Thiothrix nivea (strain ATCC 35100 / DSM 5205 / JP2)</name>
    <dbReference type="NCBI Taxonomy" id="870187"/>
    <lineage>
        <taxon>Bacteria</taxon>
        <taxon>Pseudomonadati</taxon>
        <taxon>Pseudomonadota</taxon>
        <taxon>Gammaproteobacteria</taxon>
        <taxon>Thiotrichales</taxon>
        <taxon>Thiotrichaceae</taxon>
        <taxon>Thiothrix</taxon>
    </lineage>
</organism>
<accession>A0A656HBU2</accession>
<dbReference type="GO" id="GO:0000455">
    <property type="term" value="P:enzyme-directed rRNA pseudouridine synthesis"/>
    <property type="evidence" value="ECO:0007669"/>
    <property type="project" value="TreeGrafter"/>
</dbReference>
<keyword evidence="12" id="KW-1185">Reference proteome</keyword>
<dbReference type="SUPFAM" id="SSF55174">
    <property type="entry name" value="Alpha-L RNA-binding motif"/>
    <property type="match status" value="1"/>
</dbReference>
<keyword evidence="6 9" id="KW-0413">Isomerase</keyword>
<dbReference type="InterPro" id="IPR006224">
    <property type="entry name" value="PsdUridine_synth_RluA-like_CS"/>
</dbReference>
<dbReference type="InterPro" id="IPR036986">
    <property type="entry name" value="S4_RNA-bd_sf"/>
</dbReference>
<comment type="catalytic activity">
    <reaction evidence="1">
        <text>uridine(955/2504/2580) in 23S rRNA = pseudouridine(955/2504/2580) in 23S rRNA</text>
        <dbReference type="Rhea" id="RHEA:42528"/>
        <dbReference type="Rhea" id="RHEA-COMP:10099"/>
        <dbReference type="Rhea" id="RHEA-COMP:10100"/>
        <dbReference type="ChEBI" id="CHEBI:65314"/>
        <dbReference type="ChEBI" id="CHEBI:65315"/>
        <dbReference type="EC" id="5.4.99.24"/>
    </reaction>
</comment>
<evidence type="ECO:0000256" key="6">
    <source>
        <dbReference type="ARBA" id="ARBA00023235"/>
    </source>
</evidence>
<dbReference type="OrthoDB" id="9807829at2"/>
<comment type="catalytic activity">
    <reaction evidence="9">
        <text>a uridine in RNA = a pseudouridine in RNA</text>
        <dbReference type="Rhea" id="RHEA:48348"/>
        <dbReference type="Rhea" id="RHEA-COMP:12068"/>
        <dbReference type="Rhea" id="RHEA-COMP:12069"/>
        <dbReference type="ChEBI" id="CHEBI:65314"/>
        <dbReference type="ChEBI" id="CHEBI:65315"/>
    </reaction>
</comment>
<evidence type="ECO:0000313" key="11">
    <source>
        <dbReference type="EMBL" id="EIJ33454.1"/>
    </source>
</evidence>
<dbReference type="GO" id="GO:0160141">
    <property type="term" value="F:23S rRNA pseudouridine(955/2504/2580) synthase activity"/>
    <property type="evidence" value="ECO:0007669"/>
    <property type="project" value="UniProtKB-EC"/>
</dbReference>
<dbReference type="EMBL" id="JH651384">
    <property type="protein sequence ID" value="EIJ33454.1"/>
    <property type="molecule type" value="Genomic_DNA"/>
</dbReference>
<dbReference type="PANTHER" id="PTHR21600:SF92">
    <property type="entry name" value="RIBOSOMAL LARGE SUBUNIT PSEUDOURIDINE SYNTHASE C"/>
    <property type="match status" value="1"/>
</dbReference>
<dbReference type="PROSITE" id="PS01129">
    <property type="entry name" value="PSI_RLU"/>
    <property type="match status" value="1"/>
</dbReference>
<dbReference type="InterPro" id="IPR006145">
    <property type="entry name" value="PsdUridine_synth_RsuA/RluA"/>
</dbReference>
<dbReference type="EC" id="5.4.99.-" evidence="9"/>
<dbReference type="NCBIfam" id="TIGR00005">
    <property type="entry name" value="rluA_subfam"/>
    <property type="match status" value="1"/>
</dbReference>
<proteinExistence type="inferred from homology"/>
<dbReference type="GO" id="GO:0003723">
    <property type="term" value="F:RNA binding"/>
    <property type="evidence" value="ECO:0007669"/>
    <property type="project" value="UniProtKB-KW"/>
</dbReference>
<protein>
    <recommendedName>
        <fullName evidence="9">Pseudouridine synthase</fullName>
        <ecNumber evidence="9">5.4.99.-</ecNumber>
    </recommendedName>
</protein>
<sequence>MAVEYYTVTENEAGQRIDNFLIRHLKQLPKSAIYRILRKGEVRVDKKRVKPEKKLELGESIRIPPIKSEADVIPTDKPVEASQGLLDMLEKAVLREDEQLIFINKPSGLPVHGGSGHKLGLIEAFRQLRPNLPFVELAHRIDRDTSGVVILAKSRQALTELHDLFRYGRIDKRYLALVAGKWTHGRQHVTVNLGKEEGKRQKVQVTDEGKESETIFSPVKNLRGAALVEAQILTGRMHQIRVQLQHLGHPILGDDRYGDFALNRQFREKGLKRLFLHSASVNLVLHLTGRRYVVEAPLPDDLQTVVANLR</sequence>
<evidence type="ECO:0000256" key="4">
    <source>
        <dbReference type="ARBA" id="ARBA00022552"/>
    </source>
</evidence>
<dbReference type="InterPro" id="IPR020103">
    <property type="entry name" value="PsdUridine_synth_cat_dom_sf"/>
</dbReference>
<dbReference type="SUPFAM" id="SSF55120">
    <property type="entry name" value="Pseudouridine synthase"/>
    <property type="match status" value="1"/>
</dbReference>
<feature type="active site" evidence="7">
    <location>
        <position position="142"/>
    </location>
</feature>
<dbReference type="Proteomes" id="UP000005317">
    <property type="component" value="Unassembled WGS sequence"/>
</dbReference>
<dbReference type="CDD" id="cd00165">
    <property type="entry name" value="S4"/>
    <property type="match status" value="1"/>
</dbReference>
<evidence type="ECO:0000259" key="10">
    <source>
        <dbReference type="SMART" id="SM00363"/>
    </source>
</evidence>
<dbReference type="SMART" id="SM00363">
    <property type="entry name" value="S4"/>
    <property type="match status" value="1"/>
</dbReference>
<keyword evidence="5 8" id="KW-0694">RNA-binding</keyword>
<keyword evidence="4" id="KW-0698">rRNA processing</keyword>
<dbReference type="Gene3D" id="3.30.2350.10">
    <property type="entry name" value="Pseudouridine synthase"/>
    <property type="match status" value="1"/>
</dbReference>
<gene>
    <name evidence="11" type="ORF">Thini_0826</name>
</gene>
<dbReference type="PANTHER" id="PTHR21600">
    <property type="entry name" value="MITOCHONDRIAL RNA PSEUDOURIDINE SYNTHASE"/>
    <property type="match status" value="1"/>
</dbReference>
<dbReference type="Gene3D" id="3.10.290.10">
    <property type="entry name" value="RNA-binding S4 domain"/>
    <property type="match status" value="1"/>
</dbReference>
<evidence type="ECO:0000256" key="9">
    <source>
        <dbReference type="RuleBase" id="RU362028"/>
    </source>
</evidence>
<dbReference type="InterPro" id="IPR006225">
    <property type="entry name" value="PsdUridine_synth_RluC/D"/>
</dbReference>
<dbReference type="CDD" id="cd02869">
    <property type="entry name" value="PseudoU_synth_RluA_like"/>
    <property type="match status" value="1"/>
</dbReference>